<evidence type="ECO:0000313" key="1">
    <source>
        <dbReference type="EMBL" id="KAJ8973881.1"/>
    </source>
</evidence>
<comment type="caution">
    <text evidence="1">The sequence shown here is derived from an EMBL/GenBank/DDBJ whole genome shotgun (WGS) entry which is preliminary data.</text>
</comment>
<protein>
    <recommendedName>
        <fullName evidence="3">Transposase</fullName>
    </recommendedName>
</protein>
<dbReference type="EMBL" id="JAPWTJ010001088">
    <property type="protein sequence ID" value="KAJ8973881.1"/>
    <property type="molecule type" value="Genomic_DNA"/>
</dbReference>
<keyword evidence="2" id="KW-1185">Reference proteome</keyword>
<evidence type="ECO:0008006" key="3">
    <source>
        <dbReference type="Google" id="ProtNLM"/>
    </source>
</evidence>
<reference evidence="1" key="1">
    <citation type="journal article" date="2023" name="Insect Mol. Biol.">
        <title>Genome sequencing provides insights into the evolution of gene families encoding plant cell wall-degrading enzymes in longhorned beetles.</title>
        <authorList>
            <person name="Shin N.R."/>
            <person name="Okamura Y."/>
            <person name="Kirsch R."/>
            <person name="Pauchet Y."/>
        </authorList>
    </citation>
    <scope>NUCLEOTIDE SEQUENCE</scope>
    <source>
        <strain evidence="1">MMC_N1</strain>
    </source>
</reference>
<organism evidence="1 2">
    <name type="scientific">Molorchus minor</name>
    <dbReference type="NCBI Taxonomy" id="1323400"/>
    <lineage>
        <taxon>Eukaryota</taxon>
        <taxon>Metazoa</taxon>
        <taxon>Ecdysozoa</taxon>
        <taxon>Arthropoda</taxon>
        <taxon>Hexapoda</taxon>
        <taxon>Insecta</taxon>
        <taxon>Pterygota</taxon>
        <taxon>Neoptera</taxon>
        <taxon>Endopterygota</taxon>
        <taxon>Coleoptera</taxon>
        <taxon>Polyphaga</taxon>
        <taxon>Cucujiformia</taxon>
        <taxon>Chrysomeloidea</taxon>
        <taxon>Cerambycidae</taxon>
        <taxon>Lamiinae</taxon>
        <taxon>Monochamini</taxon>
        <taxon>Molorchus</taxon>
    </lineage>
</organism>
<evidence type="ECO:0000313" key="2">
    <source>
        <dbReference type="Proteomes" id="UP001162164"/>
    </source>
</evidence>
<proteinExistence type="predicted"/>
<accession>A0ABQ9J6V2</accession>
<dbReference type="Proteomes" id="UP001162164">
    <property type="component" value="Unassembled WGS sequence"/>
</dbReference>
<name>A0ABQ9J6V2_9CUCU</name>
<gene>
    <name evidence="1" type="ORF">NQ317_019294</name>
</gene>
<sequence length="117" mass="13339">MNLSRSQGAMANNNNSHPFLVQEPRVGPMIRKKDTKWRKGIPTNERLAITLRFLATGDSFKSLHYLFNISPHLISGIVPEVCSAFFAVLQDYVKLKNFEENFLTLFIKEIKSNIIGN</sequence>